<gene>
    <name evidence="2" type="ORF">Agabi119p4_7441</name>
</gene>
<name>A0A8H7EYX6_AGABI</name>
<sequence>MKFITNYQGNTGPLFFYRVNPRLLFLHLFDQQLQDSFSAKMHSFTMASRFVFLFYFVGLAVSLPIPREVPQEHSHNLQVASVRSSLNLDNPSNFGDPIFPLLGNAVASQGLGDTTDPDCLQQAVADQAFTNAKAANDIDGQVNALIYRALERNTGKVGLASAPCTSTQAVNPEIAAIQQHQDPASTNATAINKAIVLELAKQIASVGGDPQDALKSGTFAPGDVNDPTAAGNTCDDANDEQGCIFTQNLLVPDATPEEIQAAVADGSDATNNNGGSGSNSTVNSSGDATGNSDPTMSDNDNSMSNSTGDDVSDAQDDSGASTTDTNSMSGQNLQSFTGNLGGIAPPPVTPGGRGFVVEGNDDFTNVGAALGRSCDVQHNQCADLANSADGRSLGLKTSQCDEQNQSCKAANTSANSASGSTGNGKAVGNGGVPGNGKGKVNNGSMGNGKANGNGNGVGGGNGNMDAPQSSASDSTSTQNLQTFTGALGGISPPTVTAGGRGFIVQDSDEFTNISAALGRSCDIQHNKCANLANSATGRNSGLTVGQCDQQDTTCRAAAT</sequence>
<evidence type="ECO:0000256" key="1">
    <source>
        <dbReference type="SAM" id="MobiDB-lite"/>
    </source>
</evidence>
<accession>A0A8H7EYX6</accession>
<feature type="region of interest" description="Disordered" evidence="1">
    <location>
        <begin position="208"/>
        <end position="235"/>
    </location>
</feature>
<dbReference type="EMBL" id="JABXXO010000010">
    <property type="protein sequence ID" value="KAF7768198.1"/>
    <property type="molecule type" value="Genomic_DNA"/>
</dbReference>
<feature type="region of interest" description="Disordered" evidence="1">
    <location>
        <begin position="266"/>
        <end position="356"/>
    </location>
</feature>
<proteinExistence type="predicted"/>
<evidence type="ECO:0000313" key="2">
    <source>
        <dbReference type="EMBL" id="KAF7768198.1"/>
    </source>
</evidence>
<evidence type="ECO:0000313" key="3">
    <source>
        <dbReference type="Proteomes" id="UP000629468"/>
    </source>
</evidence>
<dbReference type="Proteomes" id="UP000629468">
    <property type="component" value="Unassembled WGS sequence"/>
</dbReference>
<organism evidence="2 3">
    <name type="scientific">Agaricus bisporus var. burnettii</name>
    <dbReference type="NCBI Taxonomy" id="192524"/>
    <lineage>
        <taxon>Eukaryota</taxon>
        <taxon>Fungi</taxon>
        <taxon>Dikarya</taxon>
        <taxon>Basidiomycota</taxon>
        <taxon>Agaricomycotina</taxon>
        <taxon>Agaricomycetes</taxon>
        <taxon>Agaricomycetidae</taxon>
        <taxon>Agaricales</taxon>
        <taxon>Agaricineae</taxon>
        <taxon>Agaricaceae</taxon>
        <taxon>Agaricus</taxon>
    </lineage>
</organism>
<feature type="compositionally biased region" description="Low complexity" evidence="1">
    <location>
        <begin position="266"/>
        <end position="309"/>
    </location>
</feature>
<comment type="caution">
    <text evidence="2">The sequence shown here is derived from an EMBL/GenBank/DDBJ whole genome shotgun (WGS) entry which is preliminary data.</text>
</comment>
<feature type="compositionally biased region" description="Gly residues" evidence="1">
    <location>
        <begin position="445"/>
        <end position="462"/>
    </location>
</feature>
<feature type="compositionally biased region" description="Polar residues" evidence="1">
    <location>
        <begin position="318"/>
        <end position="338"/>
    </location>
</feature>
<dbReference type="AlphaFoldDB" id="A0A8H7EYX6"/>
<reference evidence="2 3" key="1">
    <citation type="journal article" name="Sci. Rep.">
        <title>Telomere-to-telomere assembled and centromere annotated genomes of the two main subspecies of the button mushroom Agaricus bisporus reveal especially polymorphic chromosome ends.</title>
        <authorList>
            <person name="Sonnenberg A.S.M."/>
            <person name="Sedaghat-Telgerd N."/>
            <person name="Lavrijssen B."/>
            <person name="Ohm R.A."/>
            <person name="Hendrickx P.M."/>
            <person name="Scholtmeijer K."/>
            <person name="Baars J.J.P."/>
            <person name="van Peer A."/>
        </authorList>
    </citation>
    <scope>NUCLEOTIDE SEQUENCE [LARGE SCALE GENOMIC DNA]</scope>
    <source>
        <strain evidence="2 3">H119_p4</strain>
    </source>
</reference>
<feature type="region of interest" description="Disordered" evidence="1">
    <location>
        <begin position="411"/>
        <end position="478"/>
    </location>
</feature>
<feature type="compositionally biased region" description="Gly residues" evidence="1">
    <location>
        <begin position="421"/>
        <end position="437"/>
    </location>
</feature>
<feature type="compositionally biased region" description="Polar residues" evidence="1">
    <location>
        <begin position="466"/>
        <end position="478"/>
    </location>
</feature>
<protein>
    <submittedName>
        <fullName evidence="2">Uncharacterized protein</fullName>
    </submittedName>
</protein>
<feature type="compositionally biased region" description="Low complexity" evidence="1">
    <location>
        <begin position="411"/>
        <end position="420"/>
    </location>
</feature>